<dbReference type="Gene3D" id="3.40.50.300">
    <property type="entry name" value="P-loop containing nucleotide triphosphate hydrolases"/>
    <property type="match status" value="1"/>
</dbReference>
<dbReference type="FunFam" id="3.40.50.300:FF:000620">
    <property type="entry name" value="NEDD4-binding protein 2 isoform X1"/>
    <property type="match status" value="1"/>
</dbReference>
<feature type="region of interest" description="Disordered" evidence="4">
    <location>
        <begin position="178"/>
        <end position="202"/>
    </location>
</feature>
<evidence type="ECO:0000313" key="5">
    <source>
        <dbReference type="Ensembl" id="ENSOCUP00000049616.1"/>
    </source>
</evidence>
<dbReference type="GO" id="GO:0000122">
    <property type="term" value="P:negative regulation of transcription by RNA polymerase II"/>
    <property type="evidence" value="ECO:0007669"/>
    <property type="project" value="TreeGrafter"/>
</dbReference>
<reference evidence="5" key="2">
    <citation type="submission" date="2025-08" db="UniProtKB">
        <authorList>
            <consortium name="Ensembl"/>
        </authorList>
    </citation>
    <scope>IDENTIFICATION</scope>
    <source>
        <strain evidence="5">Thorbecke</strain>
    </source>
</reference>
<dbReference type="STRING" id="9986.ENSOCUP00000049616"/>
<protein>
    <recommendedName>
        <fullName evidence="2">NEDD4-binding protein 2-like 2</fullName>
    </recommendedName>
    <alternativeName>
        <fullName evidence="3">Phosphonoformate immuno-associated protein 5 homolog</fullName>
    </alternativeName>
</protein>
<dbReference type="SUPFAM" id="SSF52540">
    <property type="entry name" value="P-loop containing nucleoside triphosphate hydrolases"/>
    <property type="match status" value="1"/>
</dbReference>
<reference evidence="5 6" key="1">
    <citation type="journal article" date="2011" name="Nature">
        <title>A high-resolution map of human evolutionary constraint using 29 mammals.</title>
        <authorList>
            <person name="Lindblad-Toh K."/>
            <person name="Garber M."/>
            <person name="Zuk O."/>
            <person name="Lin M.F."/>
            <person name="Parker B.J."/>
            <person name="Washietl S."/>
            <person name="Kheradpour P."/>
            <person name="Ernst J."/>
            <person name="Jordan G."/>
            <person name="Mauceli E."/>
            <person name="Ward L.D."/>
            <person name="Lowe C.B."/>
            <person name="Holloway A.K."/>
            <person name="Clamp M."/>
            <person name="Gnerre S."/>
            <person name="Alfoldi J."/>
            <person name="Beal K."/>
            <person name="Chang J."/>
            <person name="Clawson H."/>
            <person name="Cuff J."/>
            <person name="Di Palma F."/>
            <person name="Fitzgerald S."/>
            <person name="Flicek P."/>
            <person name="Guttman M."/>
            <person name="Hubisz M.J."/>
            <person name="Jaffe D.B."/>
            <person name="Jungreis I."/>
            <person name="Kent W.J."/>
            <person name="Kostka D."/>
            <person name="Lara M."/>
            <person name="Martins A.L."/>
            <person name="Massingham T."/>
            <person name="Moltke I."/>
            <person name="Raney B.J."/>
            <person name="Rasmussen M.D."/>
            <person name="Robinson J."/>
            <person name="Stark A."/>
            <person name="Vilella A.J."/>
            <person name="Wen J."/>
            <person name="Xie X."/>
            <person name="Zody M.C."/>
            <person name="Baldwin J."/>
            <person name="Bloom T."/>
            <person name="Chin C.W."/>
            <person name="Heiman D."/>
            <person name="Nicol R."/>
            <person name="Nusbaum C."/>
            <person name="Young S."/>
            <person name="Wilkinson J."/>
            <person name="Worley K.C."/>
            <person name="Kovar C.L."/>
            <person name="Muzny D.M."/>
            <person name="Gibbs R.A."/>
            <person name="Cree A."/>
            <person name="Dihn H.H."/>
            <person name="Fowler G."/>
            <person name="Jhangiani S."/>
            <person name="Joshi V."/>
            <person name="Lee S."/>
            <person name="Lewis L.R."/>
            <person name="Nazareth L.V."/>
            <person name="Okwuonu G."/>
            <person name="Santibanez J."/>
            <person name="Warren W.C."/>
            <person name="Mardis E.R."/>
            <person name="Weinstock G.M."/>
            <person name="Wilson R.K."/>
            <person name="Delehaunty K."/>
            <person name="Dooling D."/>
            <person name="Fronik C."/>
            <person name="Fulton L."/>
            <person name="Fulton B."/>
            <person name="Graves T."/>
            <person name="Minx P."/>
            <person name="Sodergren E."/>
            <person name="Birney E."/>
            <person name="Margulies E.H."/>
            <person name="Herrero J."/>
            <person name="Green E.D."/>
            <person name="Haussler D."/>
            <person name="Siepel A."/>
            <person name="Goldman N."/>
            <person name="Pollard K.S."/>
            <person name="Pedersen J.S."/>
            <person name="Lander E.S."/>
            <person name="Kellis M."/>
        </authorList>
    </citation>
    <scope>NUCLEOTIDE SEQUENCE [LARGE SCALE GENOMIC DNA]</scope>
    <source>
        <strain evidence="6">Thorbecke</strain>
    </source>
</reference>
<dbReference type="CTD" id="10443"/>
<dbReference type="InterPro" id="IPR027417">
    <property type="entry name" value="P-loop_NTPase"/>
</dbReference>
<dbReference type="GeneTree" id="ENSGT00940000161440"/>
<dbReference type="Pfam" id="PF13671">
    <property type="entry name" value="AAA_33"/>
    <property type="match status" value="1"/>
</dbReference>
<dbReference type="GeneID" id="100358648"/>
<evidence type="ECO:0000256" key="3">
    <source>
        <dbReference type="ARBA" id="ARBA00083616"/>
    </source>
</evidence>
<dbReference type="GO" id="GO:0003714">
    <property type="term" value="F:transcription corepressor activity"/>
    <property type="evidence" value="ECO:0007669"/>
    <property type="project" value="TreeGrafter"/>
</dbReference>
<dbReference type="Bgee" id="ENSOCUG00000008952">
    <property type="expression patterns" value="Expressed in left lung and 15 other cell types or tissues"/>
</dbReference>
<organism evidence="5 6">
    <name type="scientific">Oryctolagus cuniculus</name>
    <name type="common">Rabbit</name>
    <dbReference type="NCBI Taxonomy" id="9986"/>
    <lineage>
        <taxon>Eukaryota</taxon>
        <taxon>Metazoa</taxon>
        <taxon>Chordata</taxon>
        <taxon>Craniata</taxon>
        <taxon>Vertebrata</taxon>
        <taxon>Euteleostomi</taxon>
        <taxon>Mammalia</taxon>
        <taxon>Eutheria</taxon>
        <taxon>Euarchontoglires</taxon>
        <taxon>Glires</taxon>
        <taxon>Lagomorpha</taxon>
        <taxon>Leporidae</taxon>
        <taxon>Oryctolagus</taxon>
    </lineage>
</organism>
<gene>
    <name evidence="5" type="primary">N4BP2L2</name>
</gene>
<dbReference type="Proteomes" id="UP000001811">
    <property type="component" value="Unplaced"/>
</dbReference>
<feature type="compositionally biased region" description="Basic residues" evidence="4">
    <location>
        <begin position="571"/>
        <end position="582"/>
    </location>
</feature>
<proteinExistence type="predicted"/>
<dbReference type="GO" id="GO:0005634">
    <property type="term" value="C:nucleus"/>
    <property type="evidence" value="ECO:0007669"/>
    <property type="project" value="TreeGrafter"/>
</dbReference>
<evidence type="ECO:0000256" key="4">
    <source>
        <dbReference type="SAM" id="MobiDB-lite"/>
    </source>
</evidence>
<dbReference type="Ensembl" id="ENSOCUT00000057742.1">
    <property type="protein sequence ID" value="ENSOCUP00000049616.1"/>
    <property type="gene ID" value="ENSOCUG00000008952.4"/>
</dbReference>
<keyword evidence="6" id="KW-1185">Reference proteome</keyword>
<evidence type="ECO:0000256" key="1">
    <source>
        <dbReference type="ARBA" id="ARBA00023054"/>
    </source>
</evidence>
<evidence type="ECO:0000256" key="2">
    <source>
        <dbReference type="ARBA" id="ARBA00071462"/>
    </source>
</evidence>
<dbReference type="PANTHER" id="PTHR13308:SF23">
    <property type="entry name" value="NEDD4-BINDING PROTEIN 2-LIKE 2"/>
    <property type="match status" value="1"/>
</dbReference>
<dbReference type="InParanoid" id="A0A5F9DVA3"/>
<reference evidence="5" key="3">
    <citation type="submission" date="2025-09" db="UniProtKB">
        <authorList>
            <consortium name="Ensembl"/>
        </authorList>
    </citation>
    <scope>IDENTIFICATION</scope>
    <source>
        <strain evidence="5">Thorbecke</strain>
    </source>
</reference>
<dbReference type="InterPro" id="IPR026302">
    <property type="entry name" value="NEDD4-bd_p2"/>
</dbReference>
<accession>A0A5F9DVA3</accession>
<dbReference type="PaxDb" id="9986-ENSOCUP00000024268"/>
<sequence>MSHGEIETKFLGPGELANGPCHKRLKATAEPFVFPHHSSTDFHKIREKTGNDWVPLTVDGGRHGYPQVDKTRTTDLPKPLHNEMPENKSDAIKSTNSQVLQDASPSLITRDDEIYSTSKAFIGPIYKPPEIKKCNGKTDTLSGINGKRRREEKQKFNSKKLEIDSELSQFYKEIEELENEKDDSESSCKEPEPSQEQLTPYYQDHNKDFLKSDEEKEDFSNALQSHCDYQQCLGDEPGNYFRNGQEIAAFCDAAFTSFRPEWQSVHPFVVPHGPPLPNFDYHLNIQQFSAPPNPPPYIFHAQDESLTQNGYYDNSCHVKWNSLTFGENSDSGYGENISVHPSRNVCGTQDGYVNGFCEIIDGCWKDPSVDKHNGIDRFVNQQFQEEKFNKLQKLLILLRGLPGSGKTTLSRILLGQSRDGIVFSTDDYFHHQDGYRYNVNQLGDAHDWNQSRAKQAIDQGRSPVIIDNTNTQAWEMKPYVEMAIGKGYRVEFHEPETWWKFDPEELEKRNKHGVSRKKIAQMLDRYEYEMSISIVMNSVEPPQKSTQRPPPPQGRQRERVMKKTGYTFCKTKQKRSRKRKKKQNNDSKIVEENSLETLNYVTPGDQDPSQSEEEDLGESGCPLTGDLGNELQDSVSGYKEKSWKYTDPEDSFPNVTSVIELDNTPENHLPKEGDDLFPTFLSMPNQSSATCPTGTQNLSCVTRDDCSDMKVEEPIENRHTLASKIQDLFAETPSSFMQKRERIDKSLPNEPILCHQHGSRALDEASVEEQRVHATQTNYWAFFTTNLSDELQQGSDRQPNFGSWPEGPHKFVCEQRAKKQRSRKQACPDSREQLIKLISTSDGASETLTGDNLPVGNEDLPPPTESVGSFIETETNVFISCSPHLDIPRSALGSTKNKKERQKRIFSLAPNFHILEQCHIDEKQREECDLFTKNHGLKIILGGEKDRISEMNNKEEDKQKIITFDHQPSCFHLDVIKDSPINIGGQFYSHCLSFSRLRDSVYFYKNPVPSLVLYYMVSSWKTPFTNKRPFVTFKSQTRVGDKLKDVGFISSEMLSNQPESLHSLWVTSDLYFLNERFGEKLKIWEESKPLQCLPAEEIQDVANPGFHSLGLPLSQGFAFQLVKLFGSPGVPMESLLPDDYVIPLDWKTLKMIYLQWKASIEKRQKKID</sequence>
<dbReference type="OMA" id="MELCQDV"/>
<feature type="region of interest" description="Disordered" evidence="4">
    <location>
        <begin position="538"/>
        <end position="627"/>
    </location>
</feature>
<dbReference type="KEGG" id="ocu:100358648"/>
<feature type="region of interest" description="Disordered" evidence="4">
    <location>
        <begin position="133"/>
        <end position="157"/>
    </location>
</feature>
<keyword evidence="1" id="KW-0175">Coiled coil</keyword>
<dbReference type="OrthoDB" id="3231855at2759"/>
<dbReference type="AlphaFoldDB" id="A0A5F9DVA3"/>
<dbReference type="PANTHER" id="PTHR13308">
    <property type="entry name" value="NEDD4-BINDING PROTEIN 2-LIKE 1"/>
    <property type="match status" value="1"/>
</dbReference>
<evidence type="ECO:0000313" key="6">
    <source>
        <dbReference type="Proteomes" id="UP000001811"/>
    </source>
</evidence>
<name>A0A5F9DVA3_RABIT</name>